<dbReference type="EMBL" id="CATQJL010000365">
    <property type="protein sequence ID" value="CAJ0610729.1"/>
    <property type="molecule type" value="Genomic_DNA"/>
</dbReference>
<reference evidence="1" key="1">
    <citation type="submission" date="2023-07" db="EMBL/GenBank/DDBJ databases">
        <authorList>
            <consortium name="CYATHOMIX"/>
        </authorList>
    </citation>
    <scope>NUCLEOTIDE SEQUENCE</scope>
    <source>
        <strain evidence="1">N/A</strain>
    </source>
</reference>
<dbReference type="Proteomes" id="UP001176961">
    <property type="component" value="Unassembled WGS sequence"/>
</dbReference>
<evidence type="ECO:0000313" key="1">
    <source>
        <dbReference type="EMBL" id="CAJ0610729.1"/>
    </source>
</evidence>
<evidence type="ECO:0000313" key="2">
    <source>
        <dbReference type="EMBL" id="CAJ0610730.1"/>
    </source>
</evidence>
<comment type="caution">
    <text evidence="1">The sequence shown here is derived from an EMBL/GenBank/DDBJ whole genome shotgun (WGS) entry which is preliminary data.</text>
</comment>
<sequence>MAYDYYLAGQKTHVIPVELECSMQGLTEAAITNLQTGAGLNADIVAAVVRCYENYKDQPRDICRELNGCGVTGSITVDDKCRSIFAYLVENVTYRLDDPGKQLIKSPARLLADGCGDCKSLTMFVSSCLHCCKIPHIIRFVNFDGGTQYSHVYPVAIDEDGNEIILDACEKDDKGYPIYNYAREYGRKKDFYYEQ</sequence>
<name>A0AA36MEV9_CYLNA</name>
<evidence type="ECO:0000313" key="3">
    <source>
        <dbReference type="Proteomes" id="UP001176961"/>
    </source>
</evidence>
<gene>
    <name evidence="1" type="ORF">CYNAS_LOCUS22712</name>
    <name evidence="2" type="ORF">CYNAS_LOCUS22713</name>
</gene>
<organism evidence="1 3">
    <name type="scientific">Cylicocyclus nassatus</name>
    <name type="common">Nematode worm</name>
    <dbReference type="NCBI Taxonomy" id="53992"/>
    <lineage>
        <taxon>Eukaryota</taxon>
        <taxon>Metazoa</taxon>
        <taxon>Ecdysozoa</taxon>
        <taxon>Nematoda</taxon>
        <taxon>Chromadorea</taxon>
        <taxon>Rhabditida</taxon>
        <taxon>Rhabditina</taxon>
        <taxon>Rhabditomorpha</taxon>
        <taxon>Strongyloidea</taxon>
        <taxon>Strongylidae</taxon>
        <taxon>Cylicocyclus</taxon>
    </lineage>
</organism>
<keyword evidence="3" id="KW-1185">Reference proteome</keyword>
<protein>
    <recommendedName>
        <fullName evidence="4">Transglutaminase-like domain-containing protein</fullName>
    </recommendedName>
</protein>
<proteinExistence type="predicted"/>
<dbReference type="AlphaFoldDB" id="A0AA36MEV9"/>
<dbReference type="EMBL" id="CATQJL010000365">
    <property type="protein sequence ID" value="CAJ0610730.1"/>
    <property type="molecule type" value="Genomic_DNA"/>
</dbReference>
<accession>A0AA36MEV9</accession>
<evidence type="ECO:0008006" key="4">
    <source>
        <dbReference type="Google" id="ProtNLM"/>
    </source>
</evidence>